<dbReference type="EMBL" id="JAUEPO010000005">
    <property type="protein sequence ID" value="KAK3321259.1"/>
    <property type="molecule type" value="Genomic_DNA"/>
</dbReference>
<name>A0AAE0M7Y1_9PEZI</name>
<gene>
    <name evidence="1" type="ORF">B0T19DRAFT_262766</name>
</gene>
<dbReference type="Proteomes" id="UP001286456">
    <property type="component" value="Unassembled WGS sequence"/>
</dbReference>
<protein>
    <submittedName>
        <fullName evidence="1">Uncharacterized protein</fullName>
    </submittedName>
</protein>
<comment type="caution">
    <text evidence="1">The sequence shown here is derived from an EMBL/GenBank/DDBJ whole genome shotgun (WGS) entry which is preliminary data.</text>
</comment>
<reference evidence="1" key="1">
    <citation type="journal article" date="2023" name="Mol. Phylogenet. Evol.">
        <title>Genome-scale phylogeny and comparative genomics of the fungal order Sordariales.</title>
        <authorList>
            <person name="Hensen N."/>
            <person name="Bonometti L."/>
            <person name="Westerberg I."/>
            <person name="Brannstrom I.O."/>
            <person name="Guillou S."/>
            <person name="Cros-Aarteil S."/>
            <person name="Calhoun S."/>
            <person name="Haridas S."/>
            <person name="Kuo A."/>
            <person name="Mondo S."/>
            <person name="Pangilinan J."/>
            <person name="Riley R."/>
            <person name="LaButti K."/>
            <person name="Andreopoulos B."/>
            <person name="Lipzen A."/>
            <person name="Chen C."/>
            <person name="Yan M."/>
            <person name="Daum C."/>
            <person name="Ng V."/>
            <person name="Clum A."/>
            <person name="Steindorff A."/>
            <person name="Ohm R.A."/>
            <person name="Martin F."/>
            <person name="Silar P."/>
            <person name="Natvig D.O."/>
            <person name="Lalanne C."/>
            <person name="Gautier V."/>
            <person name="Ament-Velasquez S.L."/>
            <person name="Kruys A."/>
            <person name="Hutchinson M.I."/>
            <person name="Powell A.J."/>
            <person name="Barry K."/>
            <person name="Miller A.N."/>
            <person name="Grigoriev I.V."/>
            <person name="Debuchy R."/>
            <person name="Gladieux P."/>
            <person name="Hiltunen Thoren M."/>
            <person name="Johannesson H."/>
        </authorList>
    </citation>
    <scope>NUCLEOTIDE SEQUENCE</scope>
    <source>
        <strain evidence="1">SMH4131-1</strain>
    </source>
</reference>
<keyword evidence="2" id="KW-1185">Reference proteome</keyword>
<evidence type="ECO:0000313" key="2">
    <source>
        <dbReference type="Proteomes" id="UP001286456"/>
    </source>
</evidence>
<organism evidence="1 2">
    <name type="scientific">Cercophora scortea</name>
    <dbReference type="NCBI Taxonomy" id="314031"/>
    <lineage>
        <taxon>Eukaryota</taxon>
        <taxon>Fungi</taxon>
        <taxon>Dikarya</taxon>
        <taxon>Ascomycota</taxon>
        <taxon>Pezizomycotina</taxon>
        <taxon>Sordariomycetes</taxon>
        <taxon>Sordariomycetidae</taxon>
        <taxon>Sordariales</taxon>
        <taxon>Lasiosphaeriaceae</taxon>
        <taxon>Cercophora</taxon>
    </lineage>
</organism>
<evidence type="ECO:0000313" key="1">
    <source>
        <dbReference type="EMBL" id="KAK3321259.1"/>
    </source>
</evidence>
<reference evidence="1" key="2">
    <citation type="submission" date="2023-06" db="EMBL/GenBank/DDBJ databases">
        <authorList>
            <consortium name="Lawrence Berkeley National Laboratory"/>
            <person name="Haridas S."/>
            <person name="Hensen N."/>
            <person name="Bonometti L."/>
            <person name="Westerberg I."/>
            <person name="Brannstrom I.O."/>
            <person name="Guillou S."/>
            <person name="Cros-Aarteil S."/>
            <person name="Calhoun S."/>
            <person name="Kuo A."/>
            <person name="Mondo S."/>
            <person name="Pangilinan J."/>
            <person name="Riley R."/>
            <person name="Labutti K."/>
            <person name="Andreopoulos B."/>
            <person name="Lipzen A."/>
            <person name="Chen C."/>
            <person name="Yanf M."/>
            <person name="Daum C."/>
            <person name="Ng V."/>
            <person name="Clum A."/>
            <person name="Steindorff A."/>
            <person name="Ohm R."/>
            <person name="Martin F."/>
            <person name="Silar P."/>
            <person name="Natvig D."/>
            <person name="Lalanne C."/>
            <person name="Gautier V."/>
            <person name="Ament-Velasquez S.L."/>
            <person name="Kruys A."/>
            <person name="Hutchinson M.I."/>
            <person name="Powell A.J."/>
            <person name="Barry K."/>
            <person name="Miller A.N."/>
            <person name="Grigoriev I.V."/>
            <person name="Debuchy R."/>
            <person name="Gladieux P."/>
            <person name="Thoren M.H."/>
            <person name="Johannesson H."/>
        </authorList>
    </citation>
    <scope>NUCLEOTIDE SEQUENCE</scope>
    <source>
        <strain evidence="1">SMH4131-1</strain>
    </source>
</reference>
<accession>A0AAE0M7Y1</accession>
<sequence length="306" mass="34931">MSVQAREPTLDINGLHHWILEFLIGNRDKLAVLALFFVGLANRPLKPEELAALLAMTKCMKQDGPTPSYKTSRAPGLSLVGRNRPPIVRTASPSLAQRTSLVSSTQTFQEERAREEFWRWVESQDVSRVTIDTMEEEYRSDLESWLDGELFHLLTFQGGVVSLDHPSFKHSIVTFLTDVHPGRMQVLQREMVSSCLTLLCLPRRSKVTLEFDPKTKTHDPPILQYAYAMKNWYKHLKEAGLMGRDIFDLVRSCGIMNNFMTRCCNSLANSTQSTLRQTCAVSLPLLKHTLFSGSNYLKKDTRARWR</sequence>
<proteinExistence type="predicted"/>
<dbReference type="AlphaFoldDB" id="A0AAE0M7Y1"/>